<dbReference type="GeneID" id="19017660"/>
<dbReference type="Proteomes" id="UP000198341">
    <property type="component" value="Chromosome 2"/>
</dbReference>
<keyword evidence="1" id="KW-1133">Transmembrane helix</keyword>
<evidence type="ECO:0000256" key="1">
    <source>
        <dbReference type="SAM" id="Phobius"/>
    </source>
</evidence>
<evidence type="ECO:0000313" key="3">
    <source>
        <dbReference type="Proteomes" id="UP000198341"/>
    </source>
</evidence>
<feature type="transmembrane region" description="Helical" evidence="1">
    <location>
        <begin position="54"/>
        <end position="71"/>
    </location>
</feature>
<name>K8EBI4_9CHLO</name>
<organism evidence="2 3">
    <name type="scientific">Bathycoccus prasinos</name>
    <dbReference type="NCBI Taxonomy" id="41875"/>
    <lineage>
        <taxon>Eukaryota</taxon>
        <taxon>Viridiplantae</taxon>
        <taxon>Chlorophyta</taxon>
        <taxon>Mamiellophyceae</taxon>
        <taxon>Mamiellales</taxon>
        <taxon>Bathycoccaceae</taxon>
        <taxon>Bathycoccus</taxon>
    </lineage>
</organism>
<evidence type="ECO:0000313" key="2">
    <source>
        <dbReference type="EMBL" id="CCO15189.1"/>
    </source>
</evidence>
<dbReference type="KEGG" id="bpg:Bathy02g05465"/>
<sequence>MNHSLPASTTTTVRLYALTHLHTHTPYYAIRNRSEMFDLSRSFLAQIAAEQKKVWFLYGFSVMFIGGIYRIKRNWKDTTTKNGSFIIY</sequence>
<keyword evidence="3" id="KW-1185">Reference proteome</keyword>
<dbReference type="RefSeq" id="XP_007514949.1">
    <property type="nucleotide sequence ID" value="XM_007514887.1"/>
</dbReference>
<dbReference type="EMBL" id="FO082277">
    <property type="protein sequence ID" value="CCO15189.1"/>
    <property type="molecule type" value="Genomic_DNA"/>
</dbReference>
<keyword evidence="1" id="KW-0812">Transmembrane</keyword>
<gene>
    <name evidence="2" type="ORF">Bathy02g05465</name>
</gene>
<keyword evidence="1" id="KW-0472">Membrane</keyword>
<reference evidence="2 3" key="1">
    <citation type="submission" date="2011-10" db="EMBL/GenBank/DDBJ databases">
        <authorList>
            <person name="Genoscope - CEA"/>
        </authorList>
    </citation>
    <scope>NUCLEOTIDE SEQUENCE [LARGE SCALE GENOMIC DNA]</scope>
    <source>
        <strain evidence="2 3">RCC 1105</strain>
    </source>
</reference>
<protein>
    <submittedName>
        <fullName evidence="2">Uncharacterized protein</fullName>
    </submittedName>
</protein>
<accession>K8EBI4</accession>
<dbReference type="AlphaFoldDB" id="K8EBI4"/>
<proteinExistence type="predicted"/>